<name>A0A8J5IFV3_9STRA</name>
<dbReference type="Proteomes" id="UP000709295">
    <property type="component" value="Unassembled WGS sequence"/>
</dbReference>
<gene>
    <name evidence="1" type="ORF">JG688_00014520</name>
</gene>
<proteinExistence type="predicted"/>
<dbReference type="AlphaFoldDB" id="A0A8J5IFV3"/>
<dbReference type="EMBL" id="JAENGY010001393">
    <property type="protein sequence ID" value="KAG6949688.1"/>
    <property type="molecule type" value="Genomic_DNA"/>
</dbReference>
<keyword evidence="2" id="KW-1185">Reference proteome</keyword>
<evidence type="ECO:0000313" key="2">
    <source>
        <dbReference type="Proteomes" id="UP000709295"/>
    </source>
</evidence>
<organism evidence="1 2">
    <name type="scientific">Phytophthora aleatoria</name>
    <dbReference type="NCBI Taxonomy" id="2496075"/>
    <lineage>
        <taxon>Eukaryota</taxon>
        <taxon>Sar</taxon>
        <taxon>Stramenopiles</taxon>
        <taxon>Oomycota</taxon>
        <taxon>Peronosporomycetes</taxon>
        <taxon>Peronosporales</taxon>
        <taxon>Peronosporaceae</taxon>
        <taxon>Phytophthora</taxon>
    </lineage>
</organism>
<comment type="caution">
    <text evidence="1">The sequence shown here is derived from an EMBL/GenBank/DDBJ whole genome shotgun (WGS) entry which is preliminary data.</text>
</comment>
<reference evidence="1" key="1">
    <citation type="submission" date="2021-01" db="EMBL/GenBank/DDBJ databases">
        <title>Phytophthora aleatoria, a newly-described species from Pinus radiata is distinct from Phytophthora cactorum isolates based on comparative genomics.</title>
        <authorList>
            <person name="Mcdougal R."/>
            <person name="Panda P."/>
            <person name="Williams N."/>
            <person name="Studholme D.J."/>
        </authorList>
    </citation>
    <scope>NUCLEOTIDE SEQUENCE</scope>
    <source>
        <strain evidence="1">NZFS 4037</strain>
    </source>
</reference>
<protein>
    <submittedName>
        <fullName evidence="1">Uncharacterized protein</fullName>
    </submittedName>
</protein>
<sequence length="92" mass="10425">MHLVIRQDKKTIIMDAREERTPGQKRFVVRCYQFMGSKENRAAFGIHRTREHVAKCLGIAHGTVSAVTATYNADNTIAFEESSPMLPCKQVM</sequence>
<evidence type="ECO:0000313" key="1">
    <source>
        <dbReference type="EMBL" id="KAG6949688.1"/>
    </source>
</evidence>
<accession>A0A8J5IFV3</accession>